<organism evidence="2 3">
    <name type="scientific">Bursaphelenchus okinawaensis</name>
    <dbReference type="NCBI Taxonomy" id="465554"/>
    <lineage>
        <taxon>Eukaryota</taxon>
        <taxon>Metazoa</taxon>
        <taxon>Ecdysozoa</taxon>
        <taxon>Nematoda</taxon>
        <taxon>Chromadorea</taxon>
        <taxon>Rhabditida</taxon>
        <taxon>Tylenchina</taxon>
        <taxon>Tylenchomorpha</taxon>
        <taxon>Aphelenchoidea</taxon>
        <taxon>Aphelenchoididae</taxon>
        <taxon>Bursaphelenchus</taxon>
    </lineage>
</organism>
<protein>
    <submittedName>
        <fullName evidence="2">Uncharacterized protein</fullName>
    </submittedName>
</protein>
<evidence type="ECO:0000313" key="2">
    <source>
        <dbReference type="EMBL" id="CAD5217097.1"/>
    </source>
</evidence>
<dbReference type="OrthoDB" id="5876434at2759"/>
<reference evidence="2" key="1">
    <citation type="submission" date="2020-09" db="EMBL/GenBank/DDBJ databases">
        <authorList>
            <person name="Kikuchi T."/>
        </authorList>
    </citation>
    <scope>NUCLEOTIDE SEQUENCE</scope>
    <source>
        <strain evidence="2">SH1</strain>
    </source>
</reference>
<keyword evidence="1" id="KW-0732">Signal</keyword>
<evidence type="ECO:0000256" key="1">
    <source>
        <dbReference type="SAM" id="SignalP"/>
    </source>
</evidence>
<keyword evidence="3" id="KW-1185">Reference proteome</keyword>
<feature type="signal peptide" evidence="1">
    <location>
        <begin position="1"/>
        <end position="19"/>
    </location>
</feature>
<name>A0A811KPV9_9BILA</name>
<dbReference type="Proteomes" id="UP000614601">
    <property type="component" value="Unassembled WGS sequence"/>
</dbReference>
<dbReference type="EMBL" id="CAJFCW020000003">
    <property type="protein sequence ID" value="CAG9107096.1"/>
    <property type="molecule type" value="Genomic_DNA"/>
</dbReference>
<comment type="caution">
    <text evidence="2">The sequence shown here is derived from an EMBL/GenBank/DDBJ whole genome shotgun (WGS) entry which is preliminary data.</text>
</comment>
<sequence length="110" mass="12557">MWSGIGCVVMFMVMQVVDGNLSSEARTPQLPYQLPGAYNLVADKLDPKILEMELAGVLPQQQDEKPEMEEENVFNMVQPAVPTVPRRQVCWCCRAYVCHYQRCPCSKFML</sequence>
<dbReference type="EMBL" id="CAJFDH010000003">
    <property type="protein sequence ID" value="CAD5217097.1"/>
    <property type="molecule type" value="Genomic_DNA"/>
</dbReference>
<accession>A0A811KPV9</accession>
<proteinExistence type="predicted"/>
<evidence type="ECO:0000313" key="3">
    <source>
        <dbReference type="Proteomes" id="UP000614601"/>
    </source>
</evidence>
<gene>
    <name evidence="2" type="ORF">BOKJ2_LOCUS6917</name>
</gene>
<dbReference type="Proteomes" id="UP000783686">
    <property type="component" value="Unassembled WGS sequence"/>
</dbReference>
<dbReference type="AlphaFoldDB" id="A0A811KPV9"/>
<feature type="chain" id="PRO_5036408374" evidence="1">
    <location>
        <begin position="20"/>
        <end position="110"/>
    </location>
</feature>